<dbReference type="GeneID" id="62196675"/>
<organism evidence="4 5">
    <name type="scientific">Eeniella nana</name>
    <name type="common">Yeast</name>
    <name type="synonym">Brettanomyces nanus</name>
    <dbReference type="NCBI Taxonomy" id="13502"/>
    <lineage>
        <taxon>Eukaryota</taxon>
        <taxon>Fungi</taxon>
        <taxon>Dikarya</taxon>
        <taxon>Ascomycota</taxon>
        <taxon>Saccharomycotina</taxon>
        <taxon>Pichiomycetes</taxon>
        <taxon>Pichiales</taxon>
        <taxon>Pichiaceae</taxon>
        <taxon>Brettanomyces</taxon>
    </lineage>
</organism>
<dbReference type="RefSeq" id="XP_038779454.1">
    <property type="nucleotide sequence ID" value="XM_038923526.1"/>
</dbReference>
<keyword evidence="1" id="KW-0175">Coiled coil</keyword>
<dbReference type="InterPro" id="IPR020981">
    <property type="entry name" value="Csm1/Pcs1_C"/>
</dbReference>
<feature type="compositionally biased region" description="Basic and acidic residues" evidence="2">
    <location>
        <begin position="117"/>
        <end position="128"/>
    </location>
</feature>
<gene>
    <name evidence="4" type="ORF">FOA43_003275</name>
</gene>
<evidence type="ECO:0000313" key="5">
    <source>
        <dbReference type="Proteomes" id="UP000662931"/>
    </source>
</evidence>
<dbReference type="AlphaFoldDB" id="A0A875S869"/>
<protein>
    <recommendedName>
        <fullName evidence="3">Monopolin complex subunit Csm1/Pcs1 C-terminal domain-containing protein</fullName>
    </recommendedName>
</protein>
<dbReference type="EMBL" id="CP064815">
    <property type="protein sequence ID" value="QPG75889.1"/>
    <property type="molecule type" value="Genomic_DNA"/>
</dbReference>
<reference evidence="4" key="1">
    <citation type="submission" date="2020-10" db="EMBL/GenBank/DDBJ databases">
        <authorList>
            <person name="Roach M.J.R."/>
        </authorList>
    </citation>
    <scope>NUCLEOTIDE SEQUENCE</scope>
    <source>
        <strain evidence="4">CBS 1945</strain>
    </source>
</reference>
<feature type="domain" description="Monopolin complex subunit Csm1/Pcs1 C-terminal" evidence="3">
    <location>
        <begin position="277"/>
        <end position="369"/>
    </location>
</feature>
<feature type="compositionally biased region" description="Basic and acidic residues" evidence="2">
    <location>
        <begin position="25"/>
        <end position="83"/>
    </location>
</feature>
<dbReference type="InterPro" id="IPR038608">
    <property type="entry name" value="Csm1/Pcs1_C_sf"/>
</dbReference>
<name>A0A875S869_EENNA</name>
<feature type="region of interest" description="Disordered" evidence="2">
    <location>
        <begin position="1"/>
        <end position="139"/>
    </location>
</feature>
<evidence type="ECO:0000259" key="3">
    <source>
        <dbReference type="Pfam" id="PF12539"/>
    </source>
</evidence>
<accession>A0A875S869</accession>
<evidence type="ECO:0000313" key="4">
    <source>
        <dbReference type="EMBL" id="QPG75889.1"/>
    </source>
</evidence>
<evidence type="ECO:0000256" key="2">
    <source>
        <dbReference type="SAM" id="MobiDB-lite"/>
    </source>
</evidence>
<dbReference type="OrthoDB" id="2431049at2759"/>
<dbReference type="CDD" id="cd23787">
    <property type="entry name" value="RWD_CSM1"/>
    <property type="match status" value="1"/>
</dbReference>
<feature type="coiled-coil region" evidence="1">
    <location>
        <begin position="188"/>
        <end position="277"/>
    </location>
</feature>
<keyword evidence="5" id="KW-1185">Reference proteome</keyword>
<dbReference type="Gene3D" id="3.90.1150.80">
    <property type="match status" value="1"/>
</dbReference>
<dbReference type="Proteomes" id="UP000662931">
    <property type="component" value="Chromosome 4"/>
</dbReference>
<evidence type="ECO:0000256" key="1">
    <source>
        <dbReference type="SAM" id="Coils"/>
    </source>
</evidence>
<feature type="compositionally biased region" description="Basic residues" evidence="2">
    <location>
        <begin position="1"/>
        <end position="24"/>
    </location>
</feature>
<sequence length="388" mass="44992">MPRRKGSKKKSATTGRKRITRSSKKVVEEKSPKAEEEAKVEGIDKGEDMSNKEPTKPIEEPKEAIEEPEGPKEPIKEPFKEPIKNQVNEPINAPTVEPTMESTKEPTRRSINNLLSESKKHEHPHDNDNDNPETPTKKRQINRLSMGHAHLPTEASVSQLFQRRDMKELTNLSQSLMRKSEKTFQDYKKLAEKRAKSAESIISKLSSENSILRNRIKDMRSESRPHNEVEQLKKRIETLKKTEMNKNEEMEKLRTRKEEVEAQLEEALKEFDLFDSKQEIIELLSGASCVAYEENQKSIIFRLRQTGEICTLFYELVISKSGLGELVYIPLLEKPKEWEETEEIDWETNLVNSRKVLPEYLMDNLTFPSNTLRNFYTKIARSVSKGRI</sequence>
<proteinExistence type="predicted"/>
<dbReference type="KEGG" id="bnn:FOA43_003275"/>
<dbReference type="Pfam" id="PF12539">
    <property type="entry name" value="Csm1"/>
    <property type="match status" value="1"/>
</dbReference>